<evidence type="ECO:0000313" key="1">
    <source>
        <dbReference type="EMBL" id="PPL19475.1"/>
    </source>
</evidence>
<accession>A0ABX5AY57</accession>
<comment type="caution">
    <text evidence="1">The sequence shown here is derived from an EMBL/GenBank/DDBJ whole genome shotgun (WGS) entry which is preliminary data.</text>
</comment>
<keyword evidence="2" id="KW-1185">Reference proteome</keyword>
<sequence>MTETLELLSALGDGLITGRALREAGLNSDRINQCVRQGLLRRVRPSVYVTADAWATLWPEQRHRLLVRATLMLAERDWVVSHLSAAAMHGLPTIGEWPSTVHVSDADARGGASSRHVTVHRGAPRPELVVIGGILVTSLERTLADIAATEPLGRSLAVLDAAFRAARVDAGEVAAARGVPWRSAELRAAQDAAEAAVRDRVNAELERVAPRRGYRQAEFAIAFASGLAGSVGESLTRVRFHEHGFEIPELQVTFERSDGGEADVDFYWRGIRKAGEFDGKFKYTRGAIVGPGQDPGEIVYQEKLREDALRPQLRSMTRWVWDVVLPPLAFLRFTREAGVPLAQPVRHRRSARRLGERAAG</sequence>
<dbReference type="Proteomes" id="UP000237755">
    <property type="component" value="Unassembled WGS sequence"/>
</dbReference>
<gene>
    <name evidence="1" type="ORF">GY24_05955</name>
</gene>
<dbReference type="RefSeq" id="WP_104474809.1">
    <property type="nucleotide sequence ID" value="NZ_MPZN01000013.1"/>
</dbReference>
<proteinExistence type="predicted"/>
<dbReference type="EMBL" id="MPZN01000013">
    <property type="protein sequence ID" value="PPL19475.1"/>
    <property type="molecule type" value="Genomic_DNA"/>
</dbReference>
<name>A0ABX5AY57_9MICO</name>
<organism evidence="1 2">
    <name type="scientific">Microterricola pindariensis</name>
    <dbReference type="NCBI Taxonomy" id="478010"/>
    <lineage>
        <taxon>Bacteria</taxon>
        <taxon>Bacillati</taxon>
        <taxon>Actinomycetota</taxon>
        <taxon>Actinomycetes</taxon>
        <taxon>Micrococcales</taxon>
        <taxon>Microbacteriaceae</taxon>
        <taxon>Microterricola</taxon>
    </lineage>
</organism>
<evidence type="ECO:0000313" key="2">
    <source>
        <dbReference type="Proteomes" id="UP000237755"/>
    </source>
</evidence>
<protein>
    <recommendedName>
        <fullName evidence="3">Transcriptional regulator, AbiEi antitoxin, Type IV TA system</fullName>
    </recommendedName>
</protein>
<evidence type="ECO:0008006" key="3">
    <source>
        <dbReference type="Google" id="ProtNLM"/>
    </source>
</evidence>
<reference evidence="1 2" key="1">
    <citation type="journal article" date="2008" name="Int. J. Syst. Evol. Microbiol.">
        <title>Leifsonia pindariensis sp. nov., isolated from the Pindari glacier of the Indian Himalayas, and emended description of the genus Leifsonia.</title>
        <authorList>
            <person name="Reddy G.S."/>
            <person name="Prabagaran S.R."/>
            <person name="Shivaji S."/>
        </authorList>
    </citation>
    <scope>NUCLEOTIDE SEQUENCE [LARGE SCALE GENOMIC DNA]</scope>
    <source>
        <strain evidence="1 2">PON 10</strain>
    </source>
</reference>